<dbReference type="OrthoDB" id="413008at2759"/>
<protein>
    <submittedName>
        <fullName evidence="1">Uncharacterized protein</fullName>
    </submittedName>
</protein>
<organism evidence="1 2">
    <name type="scientific">Guyanagaster necrorhizus</name>
    <dbReference type="NCBI Taxonomy" id="856835"/>
    <lineage>
        <taxon>Eukaryota</taxon>
        <taxon>Fungi</taxon>
        <taxon>Dikarya</taxon>
        <taxon>Basidiomycota</taxon>
        <taxon>Agaricomycotina</taxon>
        <taxon>Agaricomycetes</taxon>
        <taxon>Agaricomycetidae</taxon>
        <taxon>Agaricales</taxon>
        <taxon>Marasmiineae</taxon>
        <taxon>Physalacriaceae</taxon>
        <taxon>Guyanagaster</taxon>
    </lineage>
</organism>
<accession>A0A9P7VZ22</accession>
<keyword evidence="2" id="KW-1185">Reference proteome</keyword>
<dbReference type="AlphaFoldDB" id="A0A9P7VZ22"/>
<comment type="caution">
    <text evidence="1">The sequence shown here is derived from an EMBL/GenBank/DDBJ whole genome shotgun (WGS) entry which is preliminary data.</text>
</comment>
<gene>
    <name evidence="1" type="ORF">BT62DRAFT_1002608</name>
</gene>
<evidence type="ECO:0000313" key="2">
    <source>
        <dbReference type="Proteomes" id="UP000812287"/>
    </source>
</evidence>
<name>A0A9P7VZ22_9AGAR</name>
<evidence type="ECO:0000313" key="1">
    <source>
        <dbReference type="EMBL" id="KAG7449055.1"/>
    </source>
</evidence>
<sequence length="226" mass="25336">MSIFSFTIWLPFFRILTVVALFCFFLLLAVAEHAGERLPSPSHVYFSSGNDEYRTQRYPANVPSSRYTAPPHPPLPDTRKSSAASFFFTSATRSTMCDWLSLGALQKVHLIYRSVVHNETGGKKASAQLDDPLNAPPLCSVTFSLSPCFLSIGCNLPPCVWWIVLGYVGCRRGRLHSVCSPAMYDEECTLTSLSERGQYSRASRLSHFSSRNYRIHSHVICSSRIE</sequence>
<reference evidence="1" key="1">
    <citation type="submission" date="2020-11" db="EMBL/GenBank/DDBJ databases">
        <title>Adaptations for nitrogen fixation in a non-lichenized fungal sporocarp promotes dispersal by wood-feeding termites.</title>
        <authorList>
            <consortium name="DOE Joint Genome Institute"/>
            <person name="Koch R.A."/>
            <person name="Yoon G."/>
            <person name="Arayal U."/>
            <person name="Lail K."/>
            <person name="Amirebrahimi M."/>
            <person name="Labutti K."/>
            <person name="Lipzen A."/>
            <person name="Riley R."/>
            <person name="Barry K."/>
            <person name="Henrissat B."/>
            <person name="Grigoriev I.V."/>
            <person name="Herr J.R."/>
            <person name="Aime M.C."/>
        </authorList>
    </citation>
    <scope>NUCLEOTIDE SEQUENCE</scope>
    <source>
        <strain evidence="1">MCA 3950</strain>
    </source>
</reference>
<dbReference type="Proteomes" id="UP000812287">
    <property type="component" value="Unassembled WGS sequence"/>
</dbReference>
<proteinExistence type="predicted"/>
<dbReference type="EMBL" id="MU250528">
    <property type="protein sequence ID" value="KAG7449055.1"/>
    <property type="molecule type" value="Genomic_DNA"/>
</dbReference>
<dbReference type="RefSeq" id="XP_043042555.1">
    <property type="nucleotide sequence ID" value="XM_043176864.1"/>
</dbReference>
<dbReference type="GeneID" id="66099151"/>